<dbReference type="InterPro" id="IPR006634">
    <property type="entry name" value="TLC-dom"/>
</dbReference>
<evidence type="ECO:0000256" key="5">
    <source>
        <dbReference type="PROSITE-ProRule" id="PRU00205"/>
    </source>
</evidence>
<feature type="domain" description="TLC" evidence="7">
    <location>
        <begin position="121"/>
        <end position="209"/>
    </location>
</feature>
<name>A0A2H9TPR2_9FUNG</name>
<proteinExistence type="predicted"/>
<gene>
    <name evidence="8" type="ORF">PSACC_00479</name>
</gene>
<keyword evidence="3 6" id="KW-1133">Transmembrane helix</keyword>
<evidence type="ECO:0000313" key="8">
    <source>
        <dbReference type="EMBL" id="PJF19706.1"/>
    </source>
</evidence>
<sequence length="209" mass="24082">MSKRILPIELQASGLVTPHLYACGLVHRSCSVVAGFYWPTLRAWSVPFLVRTMGESIHATIRTAIEKFLSKQNRLKELPQHGYQILVAFVLFTATSWISYYFIAPSLVRYSKKKKLKDDEHARAKWGHMAASFLHAIIVCCWSLSLWYDNELAHTIEDRVFGYSREFGSMFSFSVGYFLWDVMCCAWRDSQLLSAIHDVPNEQIPLVRV</sequence>
<feature type="transmembrane region" description="Helical" evidence="6">
    <location>
        <begin position="83"/>
        <end position="108"/>
    </location>
</feature>
<accession>A0A2H9TPR2</accession>
<dbReference type="Pfam" id="PF03798">
    <property type="entry name" value="TRAM_LAG1_CLN8"/>
    <property type="match status" value="1"/>
</dbReference>
<comment type="caution">
    <text evidence="8">The sequence shown here is derived from an EMBL/GenBank/DDBJ whole genome shotgun (WGS) entry which is preliminary data.</text>
</comment>
<reference evidence="8 9" key="1">
    <citation type="submission" date="2016-10" db="EMBL/GenBank/DDBJ databases">
        <title>The genome of Paramicrosporidium saccamoebae is the missing link in understanding Cryptomycota and Microsporidia evolution.</title>
        <authorList>
            <person name="Quandt C.A."/>
            <person name="Beaudet D."/>
            <person name="Corsaro D."/>
            <person name="Michel R."/>
            <person name="Corradi N."/>
            <person name="James T."/>
        </authorList>
    </citation>
    <scope>NUCLEOTIDE SEQUENCE [LARGE SCALE GENOMIC DNA]</scope>
    <source>
        <strain evidence="8 9">KSL3</strain>
    </source>
</reference>
<keyword evidence="9" id="KW-1185">Reference proteome</keyword>
<evidence type="ECO:0000256" key="1">
    <source>
        <dbReference type="ARBA" id="ARBA00004141"/>
    </source>
</evidence>
<dbReference type="Proteomes" id="UP000240830">
    <property type="component" value="Unassembled WGS sequence"/>
</dbReference>
<evidence type="ECO:0000256" key="3">
    <source>
        <dbReference type="ARBA" id="ARBA00022989"/>
    </source>
</evidence>
<dbReference type="EMBL" id="MTSL01000046">
    <property type="protein sequence ID" value="PJF19706.1"/>
    <property type="molecule type" value="Genomic_DNA"/>
</dbReference>
<keyword evidence="4 5" id="KW-0472">Membrane</keyword>
<evidence type="ECO:0000259" key="7">
    <source>
        <dbReference type="PROSITE" id="PS50922"/>
    </source>
</evidence>
<feature type="transmembrane region" description="Helical" evidence="6">
    <location>
        <begin position="168"/>
        <end position="187"/>
    </location>
</feature>
<protein>
    <recommendedName>
        <fullName evidence="7">TLC domain-containing protein</fullName>
    </recommendedName>
</protein>
<feature type="transmembrane region" description="Helical" evidence="6">
    <location>
        <begin position="129"/>
        <end position="148"/>
    </location>
</feature>
<dbReference type="OrthoDB" id="10266980at2759"/>
<comment type="subcellular location">
    <subcellularLocation>
        <location evidence="1">Membrane</location>
        <topology evidence="1">Multi-pass membrane protein</topology>
    </subcellularLocation>
</comment>
<evidence type="ECO:0000313" key="9">
    <source>
        <dbReference type="Proteomes" id="UP000240830"/>
    </source>
</evidence>
<evidence type="ECO:0000256" key="6">
    <source>
        <dbReference type="SAM" id="Phobius"/>
    </source>
</evidence>
<dbReference type="PROSITE" id="PS50922">
    <property type="entry name" value="TLC"/>
    <property type="match status" value="1"/>
</dbReference>
<organism evidence="8 9">
    <name type="scientific">Paramicrosporidium saccamoebae</name>
    <dbReference type="NCBI Taxonomy" id="1246581"/>
    <lineage>
        <taxon>Eukaryota</taxon>
        <taxon>Fungi</taxon>
        <taxon>Fungi incertae sedis</taxon>
        <taxon>Cryptomycota</taxon>
        <taxon>Cryptomycota incertae sedis</taxon>
        <taxon>Paramicrosporidium</taxon>
    </lineage>
</organism>
<dbReference type="GO" id="GO:0016020">
    <property type="term" value="C:membrane"/>
    <property type="evidence" value="ECO:0007669"/>
    <property type="project" value="UniProtKB-SubCell"/>
</dbReference>
<evidence type="ECO:0000256" key="2">
    <source>
        <dbReference type="ARBA" id="ARBA00022692"/>
    </source>
</evidence>
<dbReference type="AlphaFoldDB" id="A0A2H9TPR2"/>
<keyword evidence="2 5" id="KW-0812">Transmembrane</keyword>
<evidence type="ECO:0000256" key="4">
    <source>
        <dbReference type="ARBA" id="ARBA00023136"/>
    </source>
</evidence>